<dbReference type="EMBL" id="CAJNYT010000075">
    <property type="protein sequence ID" value="CAF3327605.1"/>
    <property type="molecule type" value="Genomic_DNA"/>
</dbReference>
<dbReference type="EMBL" id="CAJNYV010003261">
    <property type="protein sequence ID" value="CAF3550557.1"/>
    <property type="molecule type" value="Genomic_DNA"/>
</dbReference>
<dbReference type="Proteomes" id="UP000663838">
    <property type="component" value="Unassembled WGS sequence"/>
</dbReference>
<dbReference type="Proteomes" id="UP000663825">
    <property type="component" value="Unassembled WGS sequence"/>
</dbReference>
<dbReference type="InterPro" id="IPR003598">
    <property type="entry name" value="Ig_sub2"/>
</dbReference>
<dbReference type="Pfam" id="PF07686">
    <property type="entry name" value="V-set"/>
    <property type="match status" value="1"/>
</dbReference>
<dbReference type="Proteomes" id="UP000663851">
    <property type="component" value="Unassembled WGS sequence"/>
</dbReference>
<evidence type="ECO:0000313" key="9">
    <source>
        <dbReference type="EMBL" id="CAF4453879.1"/>
    </source>
</evidence>
<evidence type="ECO:0000313" key="10">
    <source>
        <dbReference type="EMBL" id="CAF4590059.1"/>
    </source>
</evidence>
<dbReference type="EMBL" id="CAJOBO010000029">
    <property type="protein sequence ID" value="CAF4104026.1"/>
    <property type="molecule type" value="Genomic_DNA"/>
</dbReference>
<name>A0A818GNQ3_9BILA</name>
<dbReference type="InterPro" id="IPR013783">
    <property type="entry name" value="Ig-like_fold"/>
</dbReference>
<evidence type="ECO:0000313" key="11">
    <source>
        <dbReference type="EMBL" id="CAF4716017.1"/>
    </source>
</evidence>
<evidence type="ECO:0000313" key="8">
    <source>
        <dbReference type="EMBL" id="CAF4104026.1"/>
    </source>
</evidence>
<dbReference type="Gene3D" id="2.60.40.10">
    <property type="entry name" value="Immunoglobulins"/>
    <property type="match status" value="1"/>
</dbReference>
<dbReference type="EMBL" id="CAJNYD010003259">
    <property type="protein sequence ID" value="CAF3492240.1"/>
    <property type="molecule type" value="Genomic_DNA"/>
</dbReference>
<dbReference type="EMBL" id="CAJNYU010001127">
    <property type="protein sequence ID" value="CAF3414432.1"/>
    <property type="molecule type" value="Genomic_DNA"/>
</dbReference>
<gene>
    <name evidence="4" type="ORF">FME351_LOCUS10308</name>
    <name evidence="3" type="ORF">GRG538_LOCUS3150</name>
    <name evidence="8" type="ORF">HFQ381_LOCUS1170</name>
    <name evidence="7" type="ORF">KIK155_LOCUS18420</name>
    <name evidence="6" type="ORF">LUA448_LOCUS24747</name>
    <name evidence="11" type="ORF">QYT958_LOCUS18663</name>
    <name evidence="5" type="ORF">TIS948_LOCUS33717</name>
    <name evidence="10" type="ORF">TOA249_LOCUS9875</name>
    <name evidence="9" type="ORF">TSG867_LOCUS17216</name>
</gene>
<dbReference type="EMBL" id="CAJOBS010000499">
    <property type="protein sequence ID" value="CAF4590059.1"/>
    <property type="molecule type" value="Genomic_DNA"/>
</dbReference>
<evidence type="ECO:0000259" key="2">
    <source>
        <dbReference type="PROSITE" id="PS50835"/>
    </source>
</evidence>
<feature type="transmembrane region" description="Helical" evidence="1">
    <location>
        <begin position="12"/>
        <end position="31"/>
    </location>
</feature>
<evidence type="ECO:0000256" key="1">
    <source>
        <dbReference type="SAM" id="Phobius"/>
    </source>
</evidence>
<evidence type="ECO:0000313" key="3">
    <source>
        <dbReference type="EMBL" id="CAF3327605.1"/>
    </source>
</evidence>
<dbReference type="EMBL" id="CAJOBQ010001090">
    <property type="protein sequence ID" value="CAF4453879.1"/>
    <property type="molecule type" value="Genomic_DNA"/>
</dbReference>
<dbReference type="EMBL" id="CAJNXB010006290">
    <property type="protein sequence ID" value="CAF3476564.1"/>
    <property type="molecule type" value="Genomic_DNA"/>
</dbReference>
<proteinExistence type="predicted"/>
<dbReference type="EMBL" id="CAJOBR010002975">
    <property type="protein sequence ID" value="CAF4716017.1"/>
    <property type="molecule type" value="Genomic_DNA"/>
</dbReference>
<dbReference type="InterPro" id="IPR003599">
    <property type="entry name" value="Ig_sub"/>
</dbReference>
<accession>A0A818GNQ3</accession>
<dbReference type="Proteomes" id="UP000663865">
    <property type="component" value="Unassembled WGS sequence"/>
</dbReference>
<evidence type="ECO:0000313" key="6">
    <source>
        <dbReference type="EMBL" id="CAF3492240.1"/>
    </source>
</evidence>
<evidence type="ECO:0000313" key="12">
    <source>
        <dbReference type="Proteomes" id="UP000663833"/>
    </source>
</evidence>
<comment type="caution">
    <text evidence="6">The sequence shown here is derived from an EMBL/GenBank/DDBJ whole genome shotgun (WGS) entry which is preliminary data.</text>
</comment>
<sequence length="277" mass="31837">MSNININSLFQRSSDLVIIYLIILLSLLFTINGSTMHVTCGTDIELACPISSTKKTDEVISWFRPNSSQIPLTFIAIGDILFPEYATMGRYNLISTSSTSRLLINNVLLEDQGTYICKSSSSGQHSIKLLVRTHPYLHPQLPILLYPVNQTFSITCSLLCNIEINSNSLHWFINGELLNHNAYDYDIDTISLNTQRLTVYLNKKHKDFIQANFTCKYDQKHATILVRRRTKEELHRLPRKLDSSAAHLLQTAFDTSPKQYYSVYMTIFLLLLLLWFY</sequence>
<dbReference type="Proteomes" id="UP000663872">
    <property type="component" value="Unassembled WGS sequence"/>
</dbReference>
<dbReference type="Proteomes" id="UP000663848">
    <property type="component" value="Unassembled WGS sequence"/>
</dbReference>
<feature type="domain" description="Ig-like" evidence="2">
    <location>
        <begin position="41"/>
        <end position="128"/>
    </location>
</feature>
<keyword evidence="1" id="KW-1133">Transmembrane helix</keyword>
<dbReference type="SUPFAM" id="SSF48726">
    <property type="entry name" value="Immunoglobulin"/>
    <property type="match status" value="2"/>
</dbReference>
<dbReference type="Proteomes" id="UP000663833">
    <property type="component" value="Unassembled WGS sequence"/>
</dbReference>
<dbReference type="Proteomes" id="UP000663862">
    <property type="component" value="Unassembled WGS sequence"/>
</dbReference>
<dbReference type="PROSITE" id="PS50835">
    <property type="entry name" value="IG_LIKE"/>
    <property type="match status" value="1"/>
</dbReference>
<keyword evidence="1" id="KW-0812">Transmembrane</keyword>
<evidence type="ECO:0000313" key="7">
    <source>
        <dbReference type="EMBL" id="CAF3550557.1"/>
    </source>
</evidence>
<dbReference type="SMART" id="SM00408">
    <property type="entry name" value="IGc2"/>
    <property type="match status" value="1"/>
</dbReference>
<dbReference type="InterPro" id="IPR036179">
    <property type="entry name" value="Ig-like_dom_sf"/>
</dbReference>
<dbReference type="Proteomes" id="UP000663869">
    <property type="component" value="Unassembled WGS sequence"/>
</dbReference>
<reference evidence="6" key="1">
    <citation type="submission" date="2021-02" db="EMBL/GenBank/DDBJ databases">
        <authorList>
            <person name="Nowell W R."/>
        </authorList>
    </citation>
    <scope>NUCLEOTIDE SEQUENCE</scope>
</reference>
<dbReference type="SMART" id="SM00409">
    <property type="entry name" value="IG"/>
    <property type="match status" value="1"/>
</dbReference>
<dbReference type="OrthoDB" id="10027978at2759"/>
<organism evidence="6 12">
    <name type="scientific">Rotaria socialis</name>
    <dbReference type="NCBI Taxonomy" id="392032"/>
    <lineage>
        <taxon>Eukaryota</taxon>
        <taxon>Metazoa</taxon>
        <taxon>Spiralia</taxon>
        <taxon>Gnathifera</taxon>
        <taxon>Rotifera</taxon>
        <taxon>Eurotatoria</taxon>
        <taxon>Bdelloidea</taxon>
        <taxon>Philodinida</taxon>
        <taxon>Philodinidae</taxon>
        <taxon>Rotaria</taxon>
    </lineage>
</organism>
<protein>
    <recommendedName>
        <fullName evidence="2">Ig-like domain-containing protein</fullName>
    </recommendedName>
</protein>
<evidence type="ECO:0000313" key="4">
    <source>
        <dbReference type="EMBL" id="CAF3414432.1"/>
    </source>
</evidence>
<evidence type="ECO:0000313" key="5">
    <source>
        <dbReference type="EMBL" id="CAF3476564.1"/>
    </source>
</evidence>
<dbReference type="InterPro" id="IPR007110">
    <property type="entry name" value="Ig-like_dom"/>
</dbReference>
<dbReference type="AlphaFoldDB" id="A0A818GNQ3"/>
<feature type="transmembrane region" description="Helical" evidence="1">
    <location>
        <begin position="259"/>
        <end position="276"/>
    </location>
</feature>
<dbReference type="InterPro" id="IPR013106">
    <property type="entry name" value="Ig_V-set"/>
</dbReference>
<keyword evidence="1" id="KW-0472">Membrane</keyword>